<dbReference type="Gene3D" id="3.50.50.60">
    <property type="entry name" value="FAD/NAD(P)-binding domain"/>
    <property type="match status" value="1"/>
</dbReference>
<name>A0ABX1AM03_9ACTN</name>
<feature type="region of interest" description="Disordered" evidence="1">
    <location>
        <begin position="1"/>
        <end position="32"/>
    </location>
</feature>
<evidence type="ECO:0000313" key="3">
    <source>
        <dbReference type="EMBL" id="NJP65412.1"/>
    </source>
</evidence>
<dbReference type="NCBIfam" id="TIGR02032">
    <property type="entry name" value="GG-red-SF"/>
    <property type="match status" value="1"/>
</dbReference>
<dbReference type="InterPro" id="IPR050407">
    <property type="entry name" value="Geranylgeranyl_reductase"/>
</dbReference>
<keyword evidence="4" id="KW-1185">Reference proteome</keyword>
<dbReference type="PRINTS" id="PR00420">
    <property type="entry name" value="RNGMNOXGNASE"/>
</dbReference>
<protein>
    <submittedName>
        <fullName evidence="3">Geranylgeranyl reductase family protein</fullName>
    </submittedName>
</protein>
<evidence type="ECO:0000313" key="4">
    <source>
        <dbReference type="Proteomes" id="UP000746503"/>
    </source>
</evidence>
<comment type="caution">
    <text evidence="3">The sequence shown here is derived from an EMBL/GenBank/DDBJ whole genome shotgun (WGS) entry which is preliminary data.</text>
</comment>
<feature type="domain" description="FAD-binding" evidence="2">
    <location>
        <begin position="40"/>
        <end position="204"/>
    </location>
</feature>
<sequence>MRKRLAERRPGPGPVETGGRERQRQVSRDSAAGNGDEVWDVIVVGAGPAGSSAARAAAAAGRRTLLLEKAELPRYKTCGGGIIGPTRDALPPGFELPLRERVHAVTFSLDGRLNRTRRSRRMLFGLVNRPEFDQALVEAAAAAGAVLRTGAQVARVEQHGAAVPDRRTVAVVLSDGETLLARAVVGADGSASRIGTHVGVRLEQVDLGLESEIPVPPEVAADWKGRVLLDWGPLPGSYGWVFPKGDTLTVGVIARRGEGAATRQYLSDFIGRLGLAGFEPSVSSGHLTRCRTDDSPLSRGRVLVCGDAAGLLEPWTREGISFALRSGRLAGEWAVRIAEAGDAVDARRQALNYTFAVKSGLGAEMGVGRRLLDMFTRRPRLVHSALIGFRPAWTAFTQITRGSHTLAGIVRTSPVARKVLELRDRP</sequence>
<accession>A0ABX1AM03</accession>
<dbReference type="Proteomes" id="UP000746503">
    <property type="component" value="Unassembled WGS sequence"/>
</dbReference>
<dbReference type="InterPro" id="IPR002938">
    <property type="entry name" value="FAD-bd"/>
</dbReference>
<proteinExistence type="predicted"/>
<dbReference type="SUPFAM" id="SSF51905">
    <property type="entry name" value="FAD/NAD(P)-binding domain"/>
    <property type="match status" value="1"/>
</dbReference>
<dbReference type="EMBL" id="JAAVJB010000015">
    <property type="protein sequence ID" value="NJP65412.1"/>
    <property type="molecule type" value="Genomic_DNA"/>
</dbReference>
<dbReference type="PANTHER" id="PTHR42685">
    <property type="entry name" value="GERANYLGERANYL DIPHOSPHATE REDUCTASE"/>
    <property type="match status" value="1"/>
</dbReference>
<evidence type="ECO:0000256" key="1">
    <source>
        <dbReference type="SAM" id="MobiDB-lite"/>
    </source>
</evidence>
<gene>
    <name evidence="3" type="ORF">HCJ92_03710</name>
</gene>
<dbReference type="PANTHER" id="PTHR42685:SF22">
    <property type="entry name" value="CONDITIONED MEDIUM FACTOR RECEPTOR 1"/>
    <property type="match status" value="1"/>
</dbReference>
<dbReference type="InterPro" id="IPR011777">
    <property type="entry name" value="Geranylgeranyl_Rdtase_fam"/>
</dbReference>
<organism evidence="3 4">
    <name type="scientific">Streptomyces spiramenti</name>
    <dbReference type="NCBI Taxonomy" id="2720606"/>
    <lineage>
        <taxon>Bacteria</taxon>
        <taxon>Bacillati</taxon>
        <taxon>Actinomycetota</taxon>
        <taxon>Actinomycetes</taxon>
        <taxon>Kitasatosporales</taxon>
        <taxon>Streptomycetaceae</taxon>
        <taxon>Streptomyces</taxon>
    </lineage>
</organism>
<dbReference type="InterPro" id="IPR036188">
    <property type="entry name" value="FAD/NAD-bd_sf"/>
</dbReference>
<dbReference type="Pfam" id="PF01494">
    <property type="entry name" value="FAD_binding_3"/>
    <property type="match status" value="1"/>
</dbReference>
<feature type="compositionally biased region" description="Basic and acidic residues" evidence="1">
    <location>
        <begin position="18"/>
        <end position="27"/>
    </location>
</feature>
<reference evidence="3 4" key="1">
    <citation type="submission" date="2020-03" db="EMBL/GenBank/DDBJ databases">
        <title>Draft genome of Streptomyces sp. ventii, isolated from the Axial Seamount in the Pacific Ocean, and resequencing of the two type strains Streptomyces lonarensis strain NCL 716 and Streptomyces bohaiensis strain 11A07.</title>
        <authorList>
            <person name="Loughran R.M."/>
            <person name="Pfannmuller K.M."/>
            <person name="Wasson B.J."/>
            <person name="Deadmond M.C."/>
            <person name="Paddock B.E."/>
            <person name="Koyack M.J."/>
            <person name="Gallegos D.A."/>
            <person name="Mitchell E.A."/>
            <person name="Ushijima B."/>
            <person name="Saw J.H."/>
            <person name="Mcphail K.L."/>
            <person name="Videau P."/>
        </authorList>
    </citation>
    <scope>NUCLEOTIDE SEQUENCE [LARGE SCALE GENOMIC DNA]</scope>
    <source>
        <strain evidence="4">5675061</strain>
    </source>
</reference>
<evidence type="ECO:0000259" key="2">
    <source>
        <dbReference type="Pfam" id="PF01494"/>
    </source>
</evidence>